<organism evidence="1">
    <name type="scientific">Siphoviridae sp. ctk4d14</name>
    <dbReference type="NCBI Taxonomy" id="2825639"/>
    <lineage>
        <taxon>Viruses</taxon>
        <taxon>Duplodnaviria</taxon>
        <taxon>Heunggongvirae</taxon>
        <taxon>Uroviricota</taxon>
        <taxon>Caudoviricetes</taxon>
    </lineage>
</organism>
<sequence length="31" mass="3693">MLLSVIYTICEHMSTRFVNLFIDFFHVSCIL</sequence>
<protein>
    <submittedName>
        <fullName evidence="1">Uncharacterized protein</fullName>
    </submittedName>
</protein>
<accession>A0A8S5QJX9</accession>
<name>A0A8S5QJX9_9CAUD</name>
<dbReference type="EMBL" id="BK015667">
    <property type="protein sequence ID" value="DAE19093.1"/>
    <property type="molecule type" value="Genomic_DNA"/>
</dbReference>
<evidence type="ECO:0000313" key="1">
    <source>
        <dbReference type="EMBL" id="DAE19093.1"/>
    </source>
</evidence>
<reference evidence="1" key="1">
    <citation type="journal article" date="2021" name="Proc. Natl. Acad. Sci. U.S.A.">
        <title>A Catalog of Tens of Thousands of Viruses from Human Metagenomes Reveals Hidden Associations with Chronic Diseases.</title>
        <authorList>
            <person name="Tisza M.J."/>
            <person name="Buck C.B."/>
        </authorList>
    </citation>
    <scope>NUCLEOTIDE SEQUENCE</scope>
    <source>
        <strain evidence="1">Ctk4d14</strain>
    </source>
</reference>
<proteinExistence type="predicted"/>